<dbReference type="AlphaFoldDB" id="A0A4Y2CCP0"/>
<evidence type="ECO:0000313" key="2">
    <source>
        <dbReference type="Proteomes" id="UP000499080"/>
    </source>
</evidence>
<accession>A0A4Y2CCP0</accession>
<proteinExistence type="predicted"/>
<dbReference type="EMBL" id="BGPR01000177">
    <property type="protein sequence ID" value="GBM02202.1"/>
    <property type="molecule type" value="Genomic_DNA"/>
</dbReference>
<name>A0A4Y2CCP0_ARAVE</name>
<reference evidence="1 2" key="1">
    <citation type="journal article" date="2019" name="Sci. Rep.">
        <title>Orb-weaving spider Araneus ventricosus genome elucidates the spidroin gene catalogue.</title>
        <authorList>
            <person name="Kono N."/>
            <person name="Nakamura H."/>
            <person name="Ohtoshi R."/>
            <person name="Moran D.A.P."/>
            <person name="Shinohara A."/>
            <person name="Yoshida Y."/>
            <person name="Fujiwara M."/>
            <person name="Mori M."/>
            <person name="Tomita M."/>
            <person name="Arakawa K."/>
        </authorList>
    </citation>
    <scope>NUCLEOTIDE SEQUENCE [LARGE SCALE GENOMIC DNA]</scope>
</reference>
<evidence type="ECO:0000313" key="1">
    <source>
        <dbReference type="EMBL" id="GBM02202.1"/>
    </source>
</evidence>
<sequence length="142" mass="16130">MLNYSTDTFRRNRLPSHSSYFKDSSETIAKCLQQNKTEPPVITFLRGHSGQKQRNSSPDINLQGMEFSSDEIGGSNLPTALFRKALLSRSLVAHFPRFTAPFMGSVTEKANDSALPLSFLIEKRRFLVLYASQRSRETKKKK</sequence>
<protein>
    <submittedName>
        <fullName evidence="1">Uncharacterized protein</fullName>
    </submittedName>
</protein>
<gene>
    <name evidence="1" type="ORF">AVEN_190615_1</name>
</gene>
<keyword evidence="2" id="KW-1185">Reference proteome</keyword>
<dbReference type="Proteomes" id="UP000499080">
    <property type="component" value="Unassembled WGS sequence"/>
</dbReference>
<organism evidence="1 2">
    <name type="scientific">Araneus ventricosus</name>
    <name type="common">Orbweaver spider</name>
    <name type="synonym">Epeira ventricosa</name>
    <dbReference type="NCBI Taxonomy" id="182803"/>
    <lineage>
        <taxon>Eukaryota</taxon>
        <taxon>Metazoa</taxon>
        <taxon>Ecdysozoa</taxon>
        <taxon>Arthropoda</taxon>
        <taxon>Chelicerata</taxon>
        <taxon>Arachnida</taxon>
        <taxon>Araneae</taxon>
        <taxon>Araneomorphae</taxon>
        <taxon>Entelegynae</taxon>
        <taxon>Araneoidea</taxon>
        <taxon>Araneidae</taxon>
        <taxon>Araneus</taxon>
    </lineage>
</organism>
<comment type="caution">
    <text evidence="1">The sequence shown here is derived from an EMBL/GenBank/DDBJ whole genome shotgun (WGS) entry which is preliminary data.</text>
</comment>